<feature type="domain" description="Glycosyltransferase 2-like" evidence="1">
    <location>
        <begin position="8"/>
        <end position="138"/>
    </location>
</feature>
<dbReference type="EMBL" id="RQHF01000030">
    <property type="protein sequence ID" value="TGM51345.1"/>
    <property type="molecule type" value="Genomic_DNA"/>
</dbReference>
<evidence type="ECO:0000313" key="3">
    <source>
        <dbReference type="Proteomes" id="UP000298112"/>
    </source>
</evidence>
<dbReference type="Proteomes" id="UP000298112">
    <property type="component" value="Unassembled WGS sequence"/>
</dbReference>
<dbReference type="SUPFAM" id="SSF53448">
    <property type="entry name" value="Nucleotide-diphospho-sugar transferases"/>
    <property type="match status" value="1"/>
</dbReference>
<dbReference type="InterPro" id="IPR029044">
    <property type="entry name" value="Nucleotide-diphossugar_trans"/>
</dbReference>
<accession>A0ABY2NKT8</accession>
<evidence type="ECO:0000259" key="1">
    <source>
        <dbReference type="Pfam" id="PF00535"/>
    </source>
</evidence>
<proteinExistence type="predicted"/>
<dbReference type="Gene3D" id="3.90.550.10">
    <property type="entry name" value="Spore Coat Polysaccharide Biosynthesis Protein SpsA, Chain A"/>
    <property type="match status" value="1"/>
</dbReference>
<evidence type="ECO:0000313" key="2">
    <source>
        <dbReference type="EMBL" id="TGM51345.1"/>
    </source>
</evidence>
<dbReference type="PANTHER" id="PTHR22916:SF3">
    <property type="entry name" value="UDP-GLCNAC:BETAGAL BETA-1,3-N-ACETYLGLUCOSAMINYLTRANSFERASE-LIKE PROTEIN 1"/>
    <property type="match status" value="1"/>
</dbReference>
<dbReference type="RefSeq" id="WP_135659737.1">
    <property type="nucleotide sequence ID" value="NZ_RQHF01000030.1"/>
</dbReference>
<gene>
    <name evidence="2" type="ORF">EHQ95_13590</name>
</gene>
<name>A0ABY2NKT8_9LEPT</name>
<dbReference type="CDD" id="cd06433">
    <property type="entry name" value="GT_2_WfgS_like"/>
    <property type="match status" value="1"/>
</dbReference>
<dbReference type="InterPro" id="IPR001173">
    <property type="entry name" value="Glyco_trans_2-like"/>
</dbReference>
<keyword evidence="3" id="KW-1185">Reference proteome</keyword>
<organism evidence="2 3">
    <name type="scientific">Leptospira vanthielii</name>
    <dbReference type="NCBI Taxonomy" id="293085"/>
    <lineage>
        <taxon>Bacteria</taxon>
        <taxon>Pseudomonadati</taxon>
        <taxon>Spirochaetota</taxon>
        <taxon>Spirochaetia</taxon>
        <taxon>Leptospirales</taxon>
        <taxon>Leptospiraceae</taxon>
        <taxon>Leptospira</taxon>
    </lineage>
</organism>
<dbReference type="Pfam" id="PF00535">
    <property type="entry name" value="Glycos_transf_2"/>
    <property type="match status" value="1"/>
</dbReference>
<dbReference type="PANTHER" id="PTHR22916">
    <property type="entry name" value="GLYCOSYLTRANSFERASE"/>
    <property type="match status" value="1"/>
</dbReference>
<reference evidence="3" key="1">
    <citation type="journal article" date="2019" name="PLoS Negl. Trop. Dis.">
        <title>Revisiting the worldwide diversity of Leptospira species in the environment.</title>
        <authorList>
            <person name="Vincent A.T."/>
            <person name="Schiettekatte O."/>
            <person name="Bourhy P."/>
            <person name="Veyrier F.J."/>
            <person name="Picardeau M."/>
        </authorList>
    </citation>
    <scope>NUCLEOTIDE SEQUENCE [LARGE SCALE GENOMIC DNA]</scope>
    <source>
        <strain evidence="3">201601955</strain>
    </source>
</reference>
<comment type="caution">
    <text evidence="2">The sequence shown here is derived from an EMBL/GenBank/DDBJ whole genome shotgun (WGS) entry which is preliminary data.</text>
</comment>
<sequence>MNTNPLVTVITVVRNAEKTIQRTLVSALNQKNVNIEVIVWDGLSTDNTLSEIGKYKDQYKLISKKDSGVYDAMNQALKIASGEWVLFLNADDYFCSENSLSSLLGAIETSDIDYVCGYAKMFFGLKNWKPKTLTDVDYFLGNPANHQSYLCKKNIYDKLGGFNLNYKYAADVEFMYRVIQNGYKGLRVLKPIVHYSLGGLSTKNLSAGVAELDKIRSVFLNSDVDFAEKCRLIFVDGLEFTEDFKNEILVRKWSKTQREFLEIFFRDNQSIESSPTFHLFKKRLSLFIKHCLKKFVFIILKFIPSRYI</sequence>
<protein>
    <submittedName>
        <fullName evidence="2">Glycosyltransferase</fullName>
    </submittedName>
</protein>